<dbReference type="RefSeq" id="WP_250423666.1">
    <property type="nucleotide sequence ID" value="NZ_JAJKBJ010000023.1"/>
</dbReference>
<dbReference type="EMBL" id="JAJKBJ010000023">
    <property type="protein sequence ID" value="MCL9685354.1"/>
    <property type="molecule type" value="Genomic_DNA"/>
</dbReference>
<dbReference type="Proteomes" id="UP001139721">
    <property type="component" value="Unassembled WGS sequence"/>
</dbReference>
<protein>
    <recommendedName>
        <fullName evidence="4">Coiled-coil protein</fullName>
    </recommendedName>
</protein>
<accession>A0A9X2IBZ1</accession>
<dbReference type="AlphaFoldDB" id="A0A9X2IBZ1"/>
<name>A0A9X2IBZ1_9GAMM</name>
<evidence type="ECO:0000313" key="2">
    <source>
        <dbReference type="EMBL" id="MCL9685354.1"/>
    </source>
</evidence>
<sequence>MGKNARQKNGNNKVKQPYSNQESQLFFNQRQITPPSETQEVQRTQEIQQPVQAISLHTTTDFLLAAILEELRTQNLIELMKLKTQQEHEQEELQAAEKMQEQDNARFEEIRHSMYM</sequence>
<evidence type="ECO:0000256" key="1">
    <source>
        <dbReference type="SAM" id="MobiDB-lite"/>
    </source>
</evidence>
<comment type="caution">
    <text evidence="2">The sequence shown here is derived from an EMBL/GenBank/DDBJ whole genome shotgun (WGS) entry which is preliminary data.</text>
</comment>
<organism evidence="2 3">
    <name type="scientific">Legionella maioricensis</name>
    <dbReference type="NCBI Taxonomy" id="2896528"/>
    <lineage>
        <taxon>Bacteria</taxon>
        <taxon>Pseudomonadati</taxon>
        <taxon>Pseudomonadota</taxon>
        <taxon>Gammaproteobacteria</taxon>
        <taxon>Legionellales</taxon>
        <taxon>Legionellaceae</taxon>
        <taxon>Legionella</taxon>
    </lineage>
</organism>
<keyword evidence="3" id="KW-1185">Reference proteome</keyword>
<proteinExistence type="predicted"/>
<reference evidence="2" key="1">
    <citation type="submission" date="2021-11" db="EMBL/GenBank/DDBJ databases">
        <title>Legionella maioricencis sp. nov., a new species isolated from hot water samples in Mallorca.</title>
        <authorList>
            <person name="Crespi S."/>
            <person name="Drasar V."/>
            <person name="Salva-Serra F."/>
            <person name="Jaen-Luchoro D."/>
            <person name="Pineiro-Iglesias B."/>
            <person name="Aliaga F."/>
            <person name="Fernandez-Juarez V."/>
            <person name="Coll G."/>
            <person name="Moore E.R.B."/>
            <person name="Bennasar-Figueras A."/>
        </authorList>
    </citation>
    <scope>NUCLEOTIDE SEQUENCE</scope>
    <source>
        <strain evidence="2">HCPI-6</strain>
    </source>
</reference>
<feature type="compositionally biased region" description="Polar residues" evidence="1">
    <location>
        <begin position="7"/>
        <end position="45"/>
    </location>
</feature>
<feature type="region of interest" description="Disordered" evidence="1">
    <location>
        <begin position="1"/>
        <end position="45"/>
    </location>
</feature>
<evidence type="ECO:0000313" key="3">
    <source>
        <dbReference type="Proteomes" id="UP001139721"/>
    </source>
</evidence>
<evidence type="ECO:0008006" key="4">
    <source>
        <dbReference type="Google" id="ProtNLM"/>
    </source>
</evidence>
<gene>
    <name evidence="2" type="ORF">LOX96_14720</name>
</gene>